<comment type="similarity">
    <text evidence="1 6">Belongs to the TACO1 family.</text>
</comment>
<evidence type="ECO:0000313" key="9">
    <source>
        <dbReference type="EMBL" id="KQM08429.1"/>
    </source>
</evidence>
<organism evidence="9 10">
    <name type="scientific">Candidatus [Bacteroides] periocalifornicus</name>
    <dbReference type="NCBI Taxonomy" id="1702214"/>
    <lineage>
        <taxon>Bacteria</taxon>
        <taxon>Pseudomonadati</taxon>
        <taxon>Bacteroidota</taxon>
    </lineage>
</organism>
<evidence type="ECO:0000259" key="7">
    <source>
        <dbReference type="Pfam" id="PF01709"/>
    </source>
</evidence>
<sequence length="254" mass="27845">MSGHNKWSTIKRKKGAADAKRSKAFSRIIKEIVVAVKEGGSSIEGNPRLRVAVNNAKGINMPKDNIERAISKAEKEPAALQALTFEGYGPGGVAFFVECLSDNNNRTVSVVRSLFTKKGGSLGTNGSLSFLFAQKGVFTISEEEITAKGLTDESLELELIDAGAEEIERVEDDFVVTTAFEDFGAMQKKLDDLGITPKNAELQRIPNDYKTLGVDEGLKVVRMAREFEDVDDVQNVYHNLEITDELAEALENEE</sequence>
<reference evidence="9" key="1">
    <citation type="submission" date="2015-08" db="EMBL/GenBank/DDBJ databases">
        <title>Candidatus Bacteriodes Periocalifornicus.</title>
        <authorList>
            <person name="McLean J.S."/>
            <person name="Kelley S."/>
        </authorList>
    </citation>
    <scope>NUCLEOTIDE SEQUENCE [LARGE SCALE GENOMIC DNA]</scope>
    <source>
        <strain evidence="9">12B</strain>
    </source>
</reference>
<evidence type="ECO:0000259" key="8">
    <source>
        <dbReference type="Pfam" id="PF20772"/>
    </source>
</evidence>
<dbReference type="SUPFAM" id="SSF75625">
    <property type="entry name" value="YebC-like"/>
    <property type="match status" value="1"/>
</dbReference>
<keyword evidence="3 6" id="KW-0805">Transcription regulation</keyword>
<dbReference type="InterPro" id="IPR048300">
    <property type="entry name" value="TACO1_YebC-like_2nd/3rd_dom"/>
</dbReference>
<dbReference type="InterPro" id="IPR029072">
    <property type="entry name" value="YebC-like"/>
</dbReference>
<dbReference type="GO" id="GO:0003677">
    <property type="term" value="F:DNA binding"/>
    <property type="evidence" value="ECO:0007669"/>
    <property type="project" value="UniProtKB-UniRule"/>
</dbReference>
<dbReference type="STRING" id="1702214.AL399_07270"/>
<dbReference type="NCBIfam" id="NF009044">
    <property type="entry name" value="PRK12378.1"/>
    <property type="match status" value="1"/>
</dbReference>
<dbReference type="NCBIfam" id="NF001030">
    <property type="entry name" value="PRK00110.1"/>
    <property type="match status" value="1"/>
</dbReference>
<keyword evidence="4 6" id="KW-0238">DNA-binding</keyword>
<accession>A0A0Q4B689</accession>
<comment type="caution">
    <text evidence="9">The sequence shown here is derived from an EMBL/GenBank/DDBJ whole genome shotgun (WGS) entry which is preliminary data.</text>
</comment>
<protein>
    <recommendedName>
        <fullName evidence="6">Probable transcriptional regulatory protein AL399_07270</fullName>
    </recommendedName>
</protein>
<dbReference type="Gene3D" id="3.30.70.980">
    <property type="match status" value="2"/>
</dbReference>
<dbReference type="Gene3D" id="1.10.10.200">
    <property type="match status" value="1"/>
</dbReference>
<feature type="domain" description="TACO1/YebC-like second and third" evidence="7">
    <location>
        <begin position="81"/>
        <end position="240"/>
    </location>
</feature>
<dbReference type="InterPro" id="IPR002876">
    <property type="entry name" value="Transcrip_reg_TACO1-like"/>
</dbReference>
<dbReference type="GO" id="GO:0005829">
    <property type="term" value="C:cytosol"/>
    <property type="evidence" value="ECO:0007669"/>
    <property type="project" value="TreeGrafter"/>
</dbReference>
<evidence type="ECO:0000256" key="4">
    <source>
        <dbReference type="ARBA" id="ARBA00023125"/>
    </source>
</evidence>
<dbReference type="NCBIfam" id="TIGR01033">
    <property type="entry name" value="YebC/PmpR family DNA-binding transcriptional regulator"/>
    <property type="match status" value="1"/>
</dbReference>
<dbReference type="InterPro" id="IPR017856">
    <property type="entry name" value="Integrase-like_N"/>
</dbReference>
<evidence type="ECO:0000256" key="1">
    <source>
        <dbReference type="ARBA" id="ARBA00008724"/>
    </source>
</evidence>
<proteinExistence type="inferred from homology"/>
<dbReference type="FunFam" id="1.10.10.200:FF:000002">
    <property type="entry name" value="Probable transcriptional regulatory protein CLM62_37755"/>
    <property type="match status" value="1"/>
</dbReference>
<gene>
    <name evidence="9" type="ORF">AL399_07270</name>
</gene>
<evidence type="ECO:0000256" key="5">
    <source>
        <dbReference type="ARBA" id="ARBA00023163"/>
    </source>
</evidence>
<dbReference type="Pfam" id="PF20772">
    <property type="entry name" value="TACO1_YebC_N"/>
    <property type="match status" value="1"/>
</dbReference>
<dbReference type="Proteomes" id="UP000054172">
    <property type="component" value="Unassembled WGS sequence"/>
</dbReference>
<evidence type="ECO:0000313" key="10">
    <source>
        <dbReference type="Proteomes" id="UP000054172"/>
    </source>
</evidence>
<feature type="domain" description="TACO1/YebC-like N-terminal" evidence="8">
    <location>
        <begin position="5"/>
        <end position="75"/>
    </location>
</feature>
<evidence type="ECO:0000256" key="3">
    <source>
        <dbReference type="ARBA" id="ARBA00023015"/>
    </source>
</evidence>
<evidence type="ECO:0000256" key="6">
    <source>
        <dbReference type="HAMAP-Rule" id="MF_00693"/>
    </source>
</evidence>
<keyword evidence="10" id="KW-1185">Reference proteome</keyword>
<dbReference type="GO" id="GO:0006355">
    <property type="term" value="P:regulation of DNA-templated transcription"/>
    <property type="evidence" value="ECO:0007669"/>
    <property type="project" value="UniProtKB-UniRule"/>
</dbReference>
<keyword evidence="2 6" id="KW-0963">Cytoplasm</keyword>
<keyword evidence="5 6" id="KW-0804">Transcription</keyword>
<dbReference type="HAMAP" id="MF_00693">
    <property type="entry name" value="Transcrip_reg_TACO1"/>
    <property type="match status" value="1"/>
</dbReference>
<dbReference type="InterPro" id="IPR049083">
    <property type="entry name" value="TACO1_YebC_N"/>
</dbReference>
<name>A0A0Q4B689_9BACT</name>
<dbReference type="InterPro" id="IPR026564">
    <property type="entry name" value="Transcrip_reg_TACO1-like_dom3"/>
</dbReference>
<dbReference type="PATRIC" id="fig|1702214.3.peg.1044"/>
<evidence type="ECO:0000256" key="2">
    <source>
        <dbReference type="ARBA" id="ARBA00022490"/>
    </source>
</evidence>
<dbReference type="Pfam" id="PF01709">
    <property type="entry name" value="Transcrip_reg"/>
    <property type="match status" value="1"/>
</dbReference>
<dbReference type="PANTHER" id="PTHR12532:SF6">
    <property type="entry name" value="TRANSCRIPTIONAL REGULATORY PROTEIN YEBC-RELATED"/>
    <property type="match status" value="1"/>
</dbReference>
<dbReference type="PANTHER" id="PTHR12532">
    <property type="entry name" value="TRANSLATIONAL ACTIVATOR OF CYTOCHROME C OXIDASE 1"/>
    <property type="match status" value="1"/>
</dbReference>
<dbReference type="AlphaFoldDB" id="A0A0Q4B689"/>
<comment type="subcellular location">
    <subcellularLocation>
        <location evidence="6">Cytoplasm</location>
    </subcellularLocation>
</comment>
<dbReference type="EMBL" id="LIIK01000038">
    <property type="protein sequence ID" value="KQM08429.1"/>
    <property type="molecule type" value="Genomic_DNA"/>
</dbReference>